<comment type="similarity">
    <text evidence="2">Belongs to the organo anion transporter (TC 2.A.60) family.</text>
</comment>
<evidence type="ECO:0000313" key="11">
    <source>
        <dbReference type="Proteomes" id="UP000054495"/>
    </source>
</evidence>
<feature type="transmembrane region" description="Helical" evidence="8">
    <location>
        <begin position="455"/>
        <end position="477"/>
    </location>
</feature>
<dbReference type="PROSITE" id="PS51465">
    <property type="entry name" value="KAZAL_2"/>
    <property type="match status" value="1"/>
</dbReference>
<organism evidence="10 11">
    <name type="scientific">Ancylostoma ceylanicum</name>
    <dbReference type="NCBI Taxonomy" id="53326"/>
    <lineage>
        <taxon>Eukaryota</taxon>
        <taxon>Metazoa</taxon>
        <taxon>Ecdysozoa</taxon>
        <taxon>Nematoda</taxon>
        <taxon>Chromadorea</taxon>
        <taxon>Rhabditida</taxon>
        <taxon>Rhabditina</taxon>
        <taxon>Rhabditomorpha</taxon>
        <taxon>Strongyloidea</taxon>
        <taxon>Ancylostomatidae</taxon>
        <taxon>Ancylostomatinae</taxon>
        <taxon>Ancylostoma</taxon>
    </lineage>
</organism>
<feature type="transmembrane region" description="Helical" evidence="8">
    <location>
        <begin position="160"/>
        <end position="183"/>
    </location>
</feature>
<feature type="transmembrane region" description="Helical" evidence="8">
    <location>
        <begin position="105"/>
        <end position="126"/>
    </location>
</feature>
<keyword evidence="3" id="KW-1003">Cell membrane</keyword>
<dbReference type="AlphaFoldDB" id="A0A0D6M7K3"/>
<evidence type="ECO:0000256" key="4">
    <source>
        <dbReference type="ARBA" id="ARBA00022692"/>
    </source>
</evidence>
<accession>A0A0D6M7K3</accession>
<evidence type="ECO:0000259" key="9">
    <source>
        <dbReference type="PROSITE" id="PS51465"/>
    </source>
</evidence>
<feature type="domain" description="Kazal-like" evidence="9">
    <location>
        <begin position="532"/>
        <end position="587"/>
    </location>
</feature>
<dbReference type="SUPFAM" id="SSF103473">
    <property type="entry name" value="MFS general substrate transporter"/>
    <property type="match status" value="2"/>
</dbReference>
<dbReference type="InterPro" id="IPR004156">
    <property type="entry name" value="OATP"/>
</dbReference>
<protein>
    <submittedName>
        <fullName evidence="10">Sodium-independent organic anion transporter</fullName>
    </submittedName>
</protein>
<keyword evidence="7" id="KW-1015">Disulfide bond</keyword>
<reference evidence="10 11" key="1">
    <citation type="submission" date="2013-05" db="EMBL/GenBank/DDBJ databases">
        <title>Draft genome of the parasitic nematode Anyclostoma ceylanicum.</title>
        <authorList>
            <person name="Mitreva M."/>
        </authorList>
    </citation>
    <scope>NUCLEOTIDE SEQUENCE [LARGE SCALE GENOMIC DNA]</scope>
</reference>
<proteinExistence type="inferred from homology"/>
<dbReference type="InterPro" id="IPR036058">
    <property type="entry name" value="Kazal_dom_sf"/>
</dbReference>
<keyword evidence="11" id="KW-1185">Reference proteome</keyword>
<dbReference type="GO" id="GO:0015347">
    <property type="term" value="F:sodium-independent organic anion transmembrane transporter activity"/>
    <property type="evidence" value="ECO:0007669"/>
    <property type="project" value="TreeGrafter"/>
</dbReference>
<evidence type="ECO:0000256" key="6">
    <source>
        <dbReference type="ARBA" id="ARBA00023136"/>
    </source>
</evidence>
<feature type="transmembrane region" description="Helical" evidence="8">
    <location>
        <begin position="353"/>
        <end position="375"/>
    </location>
</feature>
<dbReference type="PANTHER" id="PTHR11388">
    <property type="entry name" value="ORGANIC ANION TRANSPORTER"/>
    <property type="match status" value="1"/>
</dbReference>
<name>A0A0D6M7K3_9BILA</name>
<dbReference type="InterPro" id="IPR036259">
    <property type="entry name" value="MFS_trans_sf"/>
</dbReference>
<dbReference type="SUPFAM" id="SSF100895">
    <property type="entry name" value="Kazal-type serine protease inhibitors"/>
    <property type="match status" value="1"/>
</dbReference>
<evidence type="ECO:0000256" key="2">
    <source>
        <dbReference type="ARBA" id="ARBA00009657"/>
    </source>
</evidence>
<dbReference type="InterPro" id="IPR002350">
    <property type="entry name" value="Kazal_dom"/>
</dbReference>
<dbReference type="PANTHER" id="PTHR11388:SF153">
    <property type="entry name" value="SOLUTE CARRIER ORGANIC ANION TRANSPORTER FAMILY MEMBER"/>
    <property type="match status" value="1"/>
</dbReference>
<keyword evidence="5 8" id="KW-1133">Transmembrane helix</keyword>
<keyword evidence="6 8" id="KW-0472">Membrane</keyword>
<evidence type="ECO:0000256" key="3">
    <source>
        <dbReference type="ARBA" id="ARBA00022475"/>
    </source>
</evidence>
<comment type="subcellular location">
    <subcellularLocation>
        <location evidence="1">Cell membrane</location>
        <topology evidence="1">Multi-pass membrane protein</topology>
    </subcellularLocation>
</comment>
<evidence type="ECO:0000313" key="10">
    <source>
        <dbReference type="EMBL" id="EPB78401.1"/>
    </source>
</evidence>
<feature type="transmembrane region" description="Helical" evidence="8">
    <location>
        <begin position="238"/>
        <end position="255"/>
    </location>
</feature>
<evidence type="ECO:0000256" key="8">
    <source>
        <dbReference type="SAM" id="Phobius"/>
    </source>
</evidence>
<evidence type="ECO:0000256" key="7">
    <source>
        <dbReference type="ARBA" id="ARBA00023157"/>
    </source>
</evidence>
<gene>
    <name evidence="10" type="ORF">ANCCEY_02550</name>
</gene>
<feature type="transmembrane region" description="Helical" evidence="8">
    <location>
        <begin position="489"/>
        <end position="510"/>
    </location>
</feature>
<sequence>MAKTCDVMSRPDANEVHGCGWSWFSPKCLRKFAVFNVFMFVLSINAIIQGMMVNGFISTSISSIEKRFNLSSTKSGVFSATYDVAVAIMLIPLSYYAHRVNKVRCIGYGMFMVGIGALLLILPHFIDGLYVVGALRSDVCDATRENSSCDSRQAAAAYSYPLLLLSQLFIGFGAAPLFTYGYSTIDEFDSHKKTGNNMGHLPETVLDSESQERCNRIPLTGIPCCGSLSMTQLWERHFVHRVIFWSTRVIIHLIPSVRYMTMSTVTASYKTGFEWKNPVEPVDDRHGTVPEDSLLPWIGREKSHQMNDWGWGKRTLAVVCDPEILKQKQQLIEGNALKDFGINGPSDPRWYGAWWIGFLAAGLASFVTSLPLCMFPRKLNDTDERKKNDVVQTHAKLNVDFSGDKFAYFKIFKMFFFNKTCMALIAMQTAESMIMNGYITFIPKLFENLFGFSSSWASTMTGLIIVPMGLIGSFMGGKLGERVENRFRPIMKMCMALTVMMVISSTAFLLGCPKIRIAGMNNPYERTDQETFALTHPCNYACQCEGLFNPVCASETGISYFSPCHAGCAVNTIIFFSLFAMLAASVFALAPMIQSAAMRWESSTPFVNMDKSVFLRVVSFHHRDAFICFGWMFMRVFGSLLVLSLFFPETMQPVNINLGSIPGAVLFGAVIDTTCMHWSTGCDGSTKCVLYDAKNLGFYIFLFRIRALIFHGHSVLSEYPDTPILTYLRNGKSKLSLFELRVSQKLVQFPSATTAVITKIFCFFCLFIALRSYIPVDNDVVECEKQQKALHPISHAKPTTPVIEVVKSTAL</sequence>
<evidence type="ECO:0000256" key="5">
    <source>
        <dbReference type="ARBA" id="ARBA00022989"/>
    </source>
</evidence>
<feature type="transmembrane region" description="Helical" evidence="8">
    <location>
        <begin position="625"/>
        <end position="647"/>
    </location>
</feature>
<feature type="transmembrane region" description="Helical" evidence="8">
    <location>
        <begin position="569"/>
        <end position="590"/>
    </location>
</feature>
<feature type="transmembrane region" description="Helical" evidence="8">
    <location>
        <begin position="749"/>
        <end position="770"/>
    </location>
</feature>
<dbReference type="Gene3D" id="1.20.1250.20">
    <property type="entry name" value="MFS general substrate transporter like domains"/>
    <property type="match status" value="2"/>
</dbReference>
<dbReference type="Proteomes" id="UP000054495">
    <property type="component" value="Unassembled WGS sequence"/>
</dbReference>
<keyword evidence="4 8" id="KW-0812">Transmembrane</keyword>
<dbReference type="EMBL" id="KE124813">
    <property type="protein sequence ID" value="EPB78401.1"/>
    <property type="molecule type" value="Genomic_DNA"/>
</dbReference>
<feature type="transmembrane region" description="Helical" evidence="8">
    <location>
        <begin position="77"/>
        <end position="98"/>
    </location>
</feature>
<feature type="transmembrane region" description="Helical" evidence="8">
    <location>
        <begin position="32"/>
        <end position="57"/>
    </location>
</feature>
<feature type="transmembrane region" description="Helical" evidence="8">
    <location>
        <begin position="415"/>
        <end position="435"/>
    </location>
</feature>
<dbReference type="Pfam" id="PF03137">
    <property type="entry name" value="OATP"/>
    <property type="match status" value="3"/>
</dbReference>
<evidence type="ECO:0000256" key="1">
    <source>
        <dbReference type="ARBA" id="ARBA00004651"/>
    </source>
</evidence>
<dbReference type="GO" id="GO:0016323">
    <property type="term" value="C:basolateral plasma membrane"/>
    <property type="evidence" value="ECO:0007669"/>
    <property type="project" value="TreeGrafter"/>
</dbReference>
<dbReference type="GO" id="GO:0043252">
    <property type="term" value="P:sodium-independent organic anion transport"/>
    <property type="evidence" value="ECO:0007669"/>
    <property type="project" value="TreeGrafter"/>
</dbReference>